<name>T0ZNZ1_9ZZZZ</name>
<keyword evidence="2" id="KW-0547">Nucleotide-binding</keyword>
<sequence>MALHPDFPRSPYAPLLPGTRWFPADETLRASSYEKLLPPLVARIRGEVAQWRAADYAGASETSRALLRWWFETEHAVEQADRSLATFRYYFAQREAVETVLWLHDARKVRDRHDLMRFDASGVVSASMFDEDWPRFVLKMATGAGKTKVLSLLIAWCFFHKTYESDSTLARNILLIAPNIIVLDRLRADFDGLRIFFNDPVLPDNGFEGRNWRDDFQISLHVQDEVRIVRPTGNLFLSNIHRVYLGDVPEPSLADEDLRDYFLSPFGPKPVGKTTDSRTDLGEIVREIDELAVFNDEAHHVHDPRMAWFKSIQDIHHRMLQKDKRLAVQIDVTATPRHENGAIFVQTVSDYPLVEAIAQNVVKHPVLPDAASRARLAEHKSAIFSERYDDYLRLAVEEWRASYAEHEKLGKKAVLFVMVDDTRNCDEVGAYLEKIAPELQGAVLVIHTKANGEISEAASGKSKEELELLRSQANDIDSWDSPYKAIVSVLVLKEGWDVRNVTVICGLRAYAAKSNILPEQTLGRGLRRMYFGSDVSETVSVLGTPVFMEFVESIKAEGVELEQRPMGGGSARQESLIVEVDGTGGKDIDALDIALPRLTRRYQRDYKRLEDLDPATLGNPRLPLKPFTPEQTREIVFKTLLADDVDHTITLDGAGPGDWRSVVGFFARQLLKELRLVGGYDVLYPRVREFMRVYLFEGGPVDLDDPVVLRNLSEPAVGKVLFDSFSKGINALTVHDTGSARIEDYIRLRHTRPFRTESRAWLPARKSVFNRIVGEPHAGGFELVFAKFLDDAPDVASFAKNYLAVGFKLDYVRSNGELSNYVPDFIVKA</sequence>
<dbReference type="EMBL" id="AUZY01012313">
    <property type="protein sequence ID" value="EQD30434.1"/>
    <property type="molecule type" value="Genomic_DNA"/>
</dbReference>
<dbReference type="InterPro" id="IPR006935">
    <property type="entry name" value="Helicase/UvrB_N"/>
</dbReference>
<dbReference type="PANTHER" id="PTHR47396:SF1">
    <property type="entry name" value="ATP-DEPENDENT HELICASE IRC3-RELATED"/>
    <property type="match status" value="1"/>
</dbReference>
<gene>
    <name evidence="2" type="ORF">B1B_18402</name>
</gene>
<dbReference type="GO" id="GO:0003677">
    <property type="term" value="F:DNA binding"/>
    <property type="evidence" value="ECO:0007669"/>
    <property type="project" value="InterPro"/>
</dbReference>
<dbReference type="GO" id="GO:0004386">
    <property type="term" value="F:helicase activity"/>
    <property type="evidence" value="ECO:0007669"/>
    <property type="project" value="UniProtKB-KW"/>
</dbReference>
<dbReference type="GO" id="GO:0005524">
    <property type="term" value="F:ATP binding"/>
    <property type="evidence" value="ECO:0007669"/>
    <property type="project" value="InterPro"/>
</dbReference>
<dbReference type="InterPro" id="IPR050742">
    <property type="entry name" value="Helicase_Restrict-Modif_Enz"/>
</dbReference>
<feature type="non-terminal residue" evidence="2">
    <location>
        <position position="829"/>
    </location>
</feature>
<protein>
    <submittedName>
        <fullName evidence="2">Type III restriction-modification enzyme helicase subunit</fullName>
    </submittedName>
</protein>
<dbReference type="GO" id="GO:0005829">
    <property type="term" value="C:cytosol"/>
    <property type="evidence" value="ECO:0007669"/>
    <property type="project" value="TreeGrafter"/>
</dbReference>
<dbReference type="Gene3D" id="3.40.50.300">
    <property type="entry name" value="P-loop containing nucleotide triphosphate hydrolases"/>
    <property type="match status" value="2"/>
</dbReference>
<dbReference type="InterPro" id="IPR027417">
    <property type="entry name" value="P-loop_NTPase"/>
</dbReference>
<dbReference type="GO" id="GO:0016787">
    <property type="term" value="F:hydrolase activity"/>
    <property type="evidence" value="ECO:0007669"/>
    <property type="project" value="InterPro"/>
</dbReference>
<reference evidence="2" key="2">
    <citation type="journal article" date="2014" name="ISME J.">
        <title>Microbial stratification in low pH oxic and suboxic macroscopic growths along an acid mine drainage.</title>
        <authorList>
            <person name="Mendez-Garcia C."/>
            <person name="Mesa V."/>
            <person name="Sprenger R.R."/>
            <person name="Richter M."/>
            <person name="Diez M.S."/>
            <person name="Solano J."/>
            <person name="Bargiela R."/>
            <person name="Golyshina O.V."/>
            <person name="Manteca A."/>
            <person name="Ramos J.L."/>
            <person name="Gallego J.R."/>
            <person name="Llorente I."/>
            <person name="Martins Dos Santos V.A."/>
            <person name="Jensen O.N."/>
            <person name="Pelaez A.I."/>
            <person name="Sanchez J."/>
            <person name="Ferrer M."/>
        </authorList>
    </citation>
    <scope>NUCLEOTIDE SEQUENCE</scope>
</reference>
<dbReference type="Pfam" id="PF04851">
    <property type="entry name" value="ResIII"/>
    <property type="match status" value="1"/>
</dbReference>
<dbReference type="SUPFAM" id="SSF52540">
    <property type="entry name" value="P-loop containing nucleoside triphosphate hydrolases"/>
    <property type="match status" value="1"/>
</dbReference>
<dbReference type="PANTHER" id="PTHR47396">
    <property type="entry name" value="TYPE I RESTRICTION ENZYME ECOKI R PROTEIN"/>
    <property type="match status" value="1"/>
</dbReference>
<keyword evidence="2" id="KW-0067">ATP-binding</keyword>
<organism evidence="2">
    <name type="scientific">mine drainage metagenome</name>
    <dbReference type="NCBI Taxonomy" id="410659"/>
    <lineage>
        <taxon>unclassified sequences</taxon>
        <taxon>metagenomes</taxon>
        <taxon>ecological metagenomes</taxon>
    </lineage>
</organism>
<evidence type="ECO:0000259" key="1">
    <source>
        <dbReference type="Pfam" id="PF04851"/>
    </source>
</evidence>
<evidence type="ECO:0000313" key="2">
    <source>
        <dbReference type="EMBL" id="EQD30434.1"/>
    </source>
</evidence>
<reference evidence="2" key="1">
    <citation type="submission" date="2013-08" db="EMBL/GenBank/DDBJ databases">
        <authorList>
            <person name="Mendez C."/>
            <person name="Richter M."/>
            <person name="Ferrer M."/>
            <person name="Sanchez J."/>
        </authorList>
    </citation>
    <scope>NUCLEOTIDE SEQUENCE</scope>
</reference>
<dbReference type="AlphaFoldDB" id="T0ZNZ1"/>
<feature type="domain" description="Helicase/UvrB N-terminal" evidence="1">
    <location>
        <begin position="93"/>
        <end position="337"/>
    </location>
</feature>
<proteinExistence type="predicted"/>
<comment type="caution">
    <text evidence="2">The sequence shown here is derived from an EMBL/GenBank/DDBJ whole genome shotgun (WGS) entry which is preliminary data.</text>
</comment>
<keyword evidence="2" id="KW-0347">Helicase</keyword>
<accession>T0ZNZ1</accession>
<keyword evidence="2" id="KW-0378">Hydrolase</keyword>